<name>A0ABS9V9C3_9BACT</name>
<protein>
    <recommendedName>
        <fullName evidence="4">Outer membrane protein beta-barrel domain-containing protein</fullName>
    </recommendedName>
</protein>
<feature type="signal peptide" evidence="1">
    <location>
        <begin position="1"/>
        <end position="17"/>
    </location>
</feature>
<evidence type="ECO:0000256" key="1">
    <source>
        <dbReference type="SAM" id="SignalP"/>
    </source>
</evidence>
<feature type="chain" id="PRO_5046197687" description="Outer membrane protein beta-barrel domain-containing protein" evidence="1">
    <location>
        <begin position="18"/>
        <end position="261"/>
    </location>
</feature>
<evidence type="ECO:0008006" key="4">
    <source>
        <dbReference type="Google" id="ProtNLM"/>
    </source>
</evidence>
<organism evidence="2 3">
    <name type="scientific">Belliella alkalica</name>
    <dbReference type="NCBI Taxonomy" id="1730871"/>
    <lineage>
        <taxon>Bacteria</taxon>
        <taxon>Pseudomonadati</taxon>
        <taxon>Bacteroidota</taxon>
        <taxon>Cytophagia</taxon>
        <taxon>Cytophagales</taxon>
        <taxon>Cyclobacteriaceae</taxon>
        <taxon>Belliella</taxon>
    </lineage>
</organism>
<dbReference type="EMBL" id="JAKZGO010000004">
    <property type="protein sequence ID" value="MCH7413021.1"/>
    <property type="molecule type" value="Genomic_DNA"/>
</dbReference>
<accession>A0ABS9V9C3</accession>
<gene>
    <name evidence="2" type="ORF">MM213_05980</name>
</gene>
<evidence type="ECO:0000313" key="3">
    <source>
        <dbReference type="Proteomes" id="UP001165430"/>
    </source>
</evidence>
<proteinExistence type="predicted"/>
<sequence>MKKLLILLLFSPIALFGQDIEVGVQGSFWWSNVGMSGVKAGSNGTLNIRQINSVYQYPYNQIGLYNFRTNIGSDFIYDNPGVRVFIRKNFPSYYIASGIQYHSEIFAVDIPYQSSNGSQIEQLFSNQSRLVEIPLTVGHRFYFAPYLRVFGGVQLTRAFTTAVHDRFFTVKYGPDIPIFEEPISELGSVLTNNFRDIYASALGGLGIDYMFITLDFQIERTVTSMTKSTLEFNGNPGVFDLRKTRKSIWIGFKIPLNYKSN</sequence>
<keyword evidence="1" id="KW-0732">Signal</keyword>
<dbReference type="Proteomes" id="UP001165430">
    <property type="component" value="Unassembled WGS sequence"/>
</dbReference>
<evidence type="ECO:0000313" key="2">
    <source>
        <dbReference type="EMBL" id="MCH7413021.1"/>
    </source>
</evidence>
<comment type="caution">
    <text evidence="2">The sequence shown here is derived from an EMBL/GenBank/DDBJ whole genome shotgun (WGS) entry which is preliminary data.</text>
</comment>
<reference evidence="2" key="1">
    <citation type="submission" date="2022-03" db="EMBL/GenBank/DDBJ databases">
        <title>De novo assembled genomes of Belliella spp. (Cyclobacteriaceae) strains.</title>
        <authorList>
            <person name="Szabo A."/>
            <person name="Korponai K."/>
            <person name="Felfoldi T."/>
        </authorList>
    </citation>
    <scope>NUCLEOTIDE SEQUENCE</scope>
    <source>
        <strain evidence="2">DSM 111903</strain>
    </source>
</reference>
<dbReference type="RefSeq" id="WP_241410563.1">
    <property type="nucleotide sequence ID" value="NZ_JAKZGO010000004.1"/>
</dbReference>
<keyword evidence="3" id="KW-1185">Reference proteome</keyword>